<organism evidence="2 3">
    <name type="scientific">Achaetomium macrosporum</name>
    <dbReference type="NCBI Taxonomy" id="79813"/>
    <lineage>
        <taxon>Eukaryota</taxon>
        <taxon>Fungi</taxon>
        <taxon>Dikarya</taxon>
        <taxon>Ascomycota</taxon>
        <taxon>Pezizomycotina</taxon>
        <taxon>Sordariomycetes</taxon>
        <taxon>Sordariomycetidae</taxon>
        <taxon>Sordariales</taxon>
        <taxon>Chaetomiaceae</taxon>
        <taxon>Achaetomium</taxon>
    </lineage>
</organism>
<sequence>MSVRSDPRKAKSVRRYYDDDFDTRSTGSSGSMFSWASGTSQVYLVETTAPYWYWDDDSDAVSYSSSSKRKSSKRGRSSRTSHRSNHPTGTWARRATVEDEDEDDSCSDGSMDDYGGQPAAPFPHPGMIPPQGPPPGAFQPCYGMPPYSQHPTPGPTPPHGYPPPPPPPPPGGHFVPGRGGIQVFVDG</sequence>
<dbReference type="EMBL" id="MU860017">
    <property type="protein sequence ID" value="KAK4241735.1"/>
    <property type="molecule type" value="Genomic_DNA"/>
</dbReference>
<feature type="compositionally biased region" description="Pro residues" evidence="1">
    <location>
        <begin position="120"/>
        <end position="137"/>
    </location>
</feature>
<reference evidence="2" key="2">
    <citation type="submission" date="2023-05" db="EMBL/GenBank/DDBJ databases">
        <authorList>
            <consortium name="Lawrence Berkeley National Laboratory"/>
            <person name="Steindorff A."/>
            <person name="Hensen N."/>
            <person name="Bonometti L."/>
            <person name="Westerberg I."/>
            <person name="Brannstrom I.O."/>
            <person name="Guillou S."/>
            <person name="Cros-Aarteil S."/>
            <person name="Calhoun S."/>
            <person name="Haridas S."/>
            <person name="Kuo A."/>
            <person name="Mondo S."/>
            <person name="Pangilinan J."/>
            <person name="Riley R."/>
            <person name="Labutti K."/>
            <person name="Andreopoulos B."/>
            <person name="Lipzen A."/>
            <person name="Chen C."/>
            <person name="Yanf M."/>
            <person name="Daum C."/>
            <person name="Ng V."/>
            <person name="Clum A."/>
            <person name="Ohm R."/>
            <person name="Martin F."/>
            <person name="Silar P."/>
            <person name="Natvig D."/>
            <person name="Lalanne C."/>
            <person name="Gautier V."/>
            <person name="Ament-Velasquez S.L."/>
            <person name="Kruys A."/>
            <person name="Hutchinson M.I."/>
            <person name="Powell A.J."/>
            <person name="Barry K."/>
            <person name="Miller A.N."/>
            <person name="Grigoriev I.V."/>
            <person name="Debuchy R."/>
            <person name="Gladieux P."/>
            <person name="Thoren M.H."/>
            <person name="Johannesson H."/>
        </authorList>
    </citation>
    <scope>NUCLEOTIDE SEQUENCE</scope>
    <source>
        <strain evidence="2">CBS 532.94</strain>
    </source>
</reference>
<feature type="region of interest" description="Disordered" evidence="1">
    <location>
        <begin position="60"/>
        <end position="179"/>
    </location>
</feature>
<feature type="region of interest" description="Disordered" evidence="1">
    <location>
        <begin position="1"/>
        <end position="34"/>
    </location>
</feature>
<evidence type="ECO:0000313" key="2">
    <source>
        <dbReference type="EMBL" id="KAK4241735.1"/>
    </source>
</evidence>
<name>A0AAN7CH78_9PEZI</name>
<protein>
    <submittedName>
        <fullName evidence="2">Uncharacterized protein</fullName>
    </submittedName>
</protein>
<reference evidence="2" key="1">
    <citation type="journal article" date="2023" name="Mol. Phylogenet. Evol.">
        <title>Genome-scale phylogeny and comparative genomics of the fungal order Sordariales.</title>
        <authorList>
            <person name="Hensen N."/>
            <person name="Bonometti L."/>
            <person name="Westerberg I."/>
            <person name="Brannstrom I.O."/>
            <person name="Guillou S."/>
            <person name="Cros-Aarteil S."/>
            <person name="Calhoun S."/>
            <person name="Haridas S."/>
            <person name="Kuo A."/>
            <person name="Mondo S."/>
            <person name="Pangilinan J."/>
            <person name="Riley R."/>
            <person name="LaButti K."/>
            <person name="Andreopoulos B."/>
            <person name="Lipzen A."/>
            <person name="Chen C."/>
            <person name="Yan M."/>
            <person name="Daum C."/>
            <person name="Ng V."/>
            <person name="Clum A."/>
            <person name="Steindorff A."/>
            <person name="Ohm R.A."/>
            <person name="Martin F."/>
            <person name="Silar P."/>
            <person name="Natvig D.O."/>
            <person name="Lalanne C."/>
            <person name="Gautier V."/>
            <person name="Ament-Velasquez S.L."/>
            <person name="Kruys A."/>
            <person name="Hutchinson M.I."/>
            <person name="Powell A.J."/>
            <person name="Barry K."/>
            <person name="Miller A.N."/>
            <person name="Grigoriev I.V."/>
            <person name="Debuchy R."/>
            <person name="Gladieux P."/>
            <person name="Hiltunen Thoren M."/>
            <person name="Johannesson H."/>
        </authorList>
    </citation>
    <scope>NUCLEOTIDE SEQUENCE</scope>
    <source>
        <strain evidence="2">CBS 532.94</strain>
    </source>
</reference>
<evidence type="ECO:0000313" key="3">
    <source>
        <dbReference type="Proteomes" id="UP001303760"/>
    </source>
</evidence>
<feature type="compositionally biased region" description="Polar residues" evidence="1">
    <location>
        <begin position="24"/>
        <end position="34"/>
    </location>
</feature>
<evidence type="ECO:0000256" key="1">
    <source>
        <dbReference type="SAM" id="MobiDB-lite"/>
    </source>
</evidence>
<proteinExistence type="predicted"/>
<comment type="caution">
    <text evidence="2">The sequence shown here is derived from an EMBL/GenBank/DDBJ whole genome shotgun (WGS) entry which is preliminary data.</text>
</comment>
<dbReference type="AlphaFoldDB" id="A0AAN7CH78"/>
<feature type="compositionally biased region" description="Basic residues" evidence="1">
    <location>
        <begin position="67"/>
        <end position="85"/>
    </location>
</feature>
<feature type="compositionally biased region" description="Low complexity" evidence="1">
    <location>
        <begin position="107"/>
        <end position="116"/>
    </location>
</feature>
<dbReference type="Proteomes" id="UP001303760">
    <property type="component" value="Unassembled WGS sequence"/>
</dbReference>
<keyword evidence="3" id="KW-1185">Reference proteome</keyword>
<gene>
    <name evidence="2" type="ORF">C8A03DRAFT_40830</name>
</gene>
<feature type="compositionally biased region" description="Pro residues" evidence="1">
    <location>
        <begin position="152"/>
        <end position="171"/>
    </location>
</feature>
<accession>A0AAN7CH78</accession>